<feature type="domain" description="Sec16 Sec23-binding" evidence="20">
    <location>
        <begin position="534"/>
        <end position="672"/>
    </location>
</feature>
<keyword evidence="4" id="KW-0813">Transport</keyword>
<keyword evidence="12" id="KW-0968">Cytoplasmic vesicle</keyword>
<evidence type="ECO:0000256" key="4">
    <source>
        <dbReference type="ARBA" id="ARBA00022448"/>
    </source>
</evidence>
<proteinExistence type="inferred from homology"/>
<comment type="subcellular location">
    <subcellularLocation>
        <location evidence="1">Cytoplasmic vesicle</location>
        <location evidence="1">COPII-coated vesicle membrane</location>
        <topology evidence="1">Peripheral membrane protein</topology>
        <orientation evidence="1">Cytoplasmic side</orientation>
    </subcellularLocation>
    <subcellularLocation>
        <location evidence="2">Endoplasmic reticulum membrane</location>
        <topology evidence="2">Peripheral membrane protein</topology>
    </subcellularLocation>
</comment>
<feature type="region of interest" description="Disordered" evidence="19">
    <location>
        <begin position="824"/>
        <end position="1013"/>
    </location>
</feature>
<dbReference type="InterPro" id="IPR024298">
    <property type="entry name" value="Sec16_Sec23-bd"/>
</dbReference>
<dbReference type="SUPFAM" id="SSF50978">
    <property type="entry name" value="WD40 repeat-like"/>
    <property type="match status" value="1"/>
</dbReference>
<dbReference type="SMART" id="SM00320">
    <property type="entry name" value="WD40"/>
    <property type="match status" value="6"/>
</dbReference>
<keyword evidence="10" id="KW-0653">Protein transport</keyword>
<evidence type="ECO:0000256" key="5">
    <source>
        <dbReference type="ARBA" id="ARBA00022490"/>
    </source>
</evidence>
<dbReference type="Gene3D" id="1.20.940.10">
    <property type="entry name" value="Functional domain of the splicing factor Prp18"/>
    <property type="match status" value="1"/>
</dbReference>
<comment type="subunit">
    <text evidence="17">COPII is composed of at least 5 proteins: the SEC23/24 complex, the SEC13/31 complex and SAR1. SEC13 and SEC31 make a 2:2 tetramer that forms the edge element of the COPII outer coat. The tetramer self-assembles in multiple copies to form the complete polyhedral cage. Interacts (via WD 8) with SEC13. Interacts with PDCD6; interaction takes place in response to cytosolic calcium increase and leads to bridge together the BCR(KLHL12) complex and SEC31A, leading to monoubiquitination. Interacts with KLHL12.</text>
</comment>
<evidence type="ECO:0000256" key="11">
    <source>
        <dbReference type="ARBA" id="ARBA00023136"/>
    </source>
</evidence>
<reference evidence="22" key="1">
    <citation type="submission" date="2025-08" db="UniProtKB">
        <authorList>
            <consortium name="RefSeq"/>
        </authorList>
    </citation>
    <scope>IDENTIFICATION</scope>
    <source>
        <tissue evidence="22">Blood</tissue>
    </source>
</reference>
<dbReference type="InterPro" id="IPR015943">
    <property type="entry name" value="WD40/YVTN_repeat-like_dom_sf"/>
</dbReference>
<dbReference type="RefSeq" id="XP_010844234.1">
    <property type="nucleotide sequence ID" value="XM_010845932.1"/>
</dbReference>
<evidence type="ECO:0000256" key="10">
    <source>
        <dbReference type="ARBA" id="ARBA00022927"/>
    </source>
</evidence>
<sequence>MKLKEVDRTAMQAWSPAQNHPIYLATGTSAQQLDATFSTSASLEIFELDLSDPSLDMKSCATFSSSHRYHKLIWGPHKMDSKGNISGVLIAGGENGNIILYDPSKIIAGDKEVVIAQNDKHTGPVRALDVNIFQTNLVASGANESEIYIWDLNNFATPMTPGAKTQPPEDISCIAWNRQVQHILASASPSGRATVWDLRKNEPIIKVSDHNNRMHCSGLAWHPDVATQMVLASEDDRLPVVQMWDLRFASSPLRVLENHARGILAIAWSMADPELLLSCGKDAKILCSNPNTGEVLYELPTTTQWCFDIQWCPRNPAVLSAASFDGRISVYSIMGGSADGLRQKQVDKLSSSFGNLDPFGTGQPLPPLQIPQQTTPQSIVLPLKKPPRWIRRPVGASFSFGGKLVTFANVRTQPHPGAEQQPQQHHVFISQVVTEKEFLSRSDQLQQVVQSQGFVSYCQKKIDASQTEFEKNVWSFLKVNFEDDSRGKYLELLGYRKEDLGKKQIKEEKQESEFLPAAGGTFNISVSGDIDGLITQALLTGNFESAVDLCLHDNRMADAIILAIAGGQELLARTQKKYFAKSQSKITRLITAVVMKNWREIVESCDLKNWREALAAVLTYAKSDEFSALCDLLGTRLESDGDSLLQTQACLCYICAGNVEKLIACWTKAQDGSSPLSLQDLIEKVVILRKAVQLTQAMDTNTVGVLLAEKMSQYANLLAAQGSIAAALAFLPENTNQPNIVQLRDRLCRAQGDPIPGPQESPKIPYERHQVPKNRPGPGAGHAQMPRVPAQQYYPHGENPPPPGFVMHGNVSPNVAAAQLPTSPAHVHTQVPPYPQPQPYQPAQQYSFGTGGSAMYRPQQPVAPSTSNAYPNTPYIPSASSYSGQSQLYPAQHQAPPPTSCPAASFPPPPSSGASFQHGGPGAPSTSSAYALPPGTTGPQNGWNDPPALNRGPKKKKMPENFTPPVPITSPIMNPLGDPQSQMLQQQPSAPVPLSSQAPFPQPHLAGGQPFRGIQQPLSQPGMPPSFSKPNIEGAPGAPIGNTMQHVQSLPTEKITKKPIPDEHLILKTTFEDLIQRCLSSATDPQTKRKLDDASKRLEFLYDKLREQTLSPTIINGLHNIARSIETRNYSEGLTIHTHIVSTSNFSETSAFMPVLKVVLTQANKLGV</sequence>
<evidence type="ECO:0000256" key="9">
    <source>
        <dbReference type="ARBA" id="ARBA00022892"/>
    </source>
</evidence>
<dbReference type="CTD" id="22872"/>
<evidence type="ECO:0000256" key="1">
    <source>
        <dbReference type="ARBA" id="ARBA00004299"/>
    </source>
</evidence>
<dbReference type="FunFam" id="1.25.40.1030:FF:000001">
    <property type="entry name" value="protein transport protein Sec31A isoform X3"/>
    <property type="match status" value="1"/>
</dbReference>
<dbReference type="GO" id="GO:0070971">
    <property type="term" value="C:endoplasmic reticulum exit site"/>
    <property type="evidence" value="ECO:0007669"/>
    <property type="project" value="TreeGrafter"/>
</dbReference>
<evidence type="ECO:0000256" key="19">
    <source>
        <dbReference type="SAM" id="MobiDB-lite"/>
    </source>
</evidence>
<evidence type="ECO:0000256" key="18">
    <source>
        <dbReference type="PROSITE-ProRule" id="PRU00221"/>
    </source>
</evidence>
<dbReference type="InterPro" id="IPR001680">
    <property type="entry name" value="WD40_rpt"/>
</dbReference>
<evidence type="ECO:0000256" key="6">
    <source>
        <dbReference type="ARBA" id="ARBA00022574"/>
    </source>
</evidence>
<evidence type="ECO:0000256" key="2">
    <source>
        <dbReference type="ARBA" id="ARBA00004406"/>
    </source>
</evidence>
<dbReference type="PANTHER" id="PTHR13923:SF23">
    <property type="entry name" value="PROTEIN TRANSPORT PROTEIN SEC31A"/>
    <property type="match status" value="1"/>
</dbReference>
<dbReference type="PANTHER" id="PTHR13923">
    <property type="entry name" value="SEC31-RELATED PROTEIN"/>
    <property type="match status" value="1"/>
</dbReference>
<keyword evidence="9" id="KW-0931">ER-Golgi transport</keyword>
<evidence type="ECO:0000256" key="3">
    <source>
        <dbReference type="ARBA" id="ARBA00009358"/>
    </source>
</evidence>
<evidence type="ECO:0000313" key="21">
    <source>
        <dbReference type="Proteomes" id="UP000515208"/>
    </source>
</evidence>
<evidence type="ECO:0000256" key="16">
    <source>
        <dbReference type="ARBA" id="ARBA00043112"/>
    </source>
</evidence>
<evidence type="ECO:0000256" key="13">
    <source>
        <dbReference type="ARBA" id="ARBA00025471"/>
    </source>
</evidence>
<evidence type="ECO:0000256" key="8">
    <source>
        <dbReference type="ARBA" id="ARBA00022824"/>
    </source>
</evidence>
<keyword evidence="8" id="KW-0256">Endoplasmic reticulum</keyword>
<keyword evidence="11" id="KW-0472">Membrane</keyword>
<feature type="compositionally biased region" description="Polar residues" evidence="19">
    <location>
        <begin position="862"/>
        <end position="871"/>
    </location>
</feature>
<dbReference type="FunFam" id="2.130.10.10:FF:000009">
    <property type="entry name" value="Protein transport protein Sec31A isoform A"/>
    <property type="match status" value="1"/>
</dbReference>
<evidence type="ECO:0000259" key="20">
    <source>
        <dbReference type="Pfam" id="PF12931"/>
    </source>
</evidence>
<feature type="compositionally biased region" description="Pro residues" evidence="19">
    <location>
        <begin position="895"/>
        <end position="911"/>
    </location>
</feature>
<protein>
    <recommendedName>
        <fullName evidence="14">Protein transport protein Sec31A</fullName>
    </recommendedName>
    <alternativeName>
        <fullName evidence="16">SEC31-like protein 1</fullName>
    </alternativeName>
    <alternativeName>
        <fullName evidence="15">SEC31-related protein A</fullName>
    </alternativeName>
</protein>
<dbReference type="Proteomes" id="UP000515208">
    <property type="component" value="Unplaced"/>
</dbReference>
<evidence type="ECO:0000256" key="14">
    <source>
        <dbReference type="ARBA" id="ARBA00039468"/>
    </source>
</evidence>
<keyword evidence="6 18" id="KW-0853">WD repeat</keyword>
<dbReference type="GO" id="GO:0090110">
    <property type="term" value="P:COPII-coated vesicle cargo loading"/>
    <property type="evidence" value="ECO:0007669"/>
    <property type="project" value="TreeGrafter"/>
</dbReference>
<feature type="compositionally biased region" description="Polar residues" evidence="19">
    <location>
        <begin position="979"/>
        <end position="999"/>
    </location>
</feature>
<dbReference type="AlphaFoldDB" id="A0A6P3HY81"/>
<dbReference type="GO" id="GO:0015031">
    <property type="term" value="P:protein transport"/>
    <property type="evidence" value="ECO:0007669"/>
    <property type="project" value="UniProtKB-KW"/>
</dbReference>
<keyword evidence="5" id="KW-0963">Cytoplasm</keyword>
<dbReference type="Pfam" id="PF12931">
    <property type="entry name" value="TPR_Sec16"/>
    <property type="match status" value="1"/>
</dbReference>
<comment type="function">
    <text evidence="13">Component of the coat protein complex II (COPII) which promotes the formation of transport vesicles from the endoplasmic reticulum (ER). The coat has two main functions, the physical deformation of the endoplasmic reticulum membrane into vesicles and the selection of cargo molecules.</text>
</comment>
<dbReference type="FunFam" id="1.20.940.10:FF:000001">
    <property type="entry name" value="Protein transport protein Sec31A isoform A"/>
    <property type="match status" value="1"/>
</dbReference>
<dbReference type="InterPro" id="IPR036322">
    <property type="entry name" value="WD40_repeat_dom_sf"/>
</dbReference>
<dbReference type="Gene3D" id="2.130.10.10">
    <property type="entry name" value="YVTN repeat-like/Quinoprotein amine dehydrogenase"/>
    <property type="match status" value="1"/>
</dbReference>
<gene>
    <name evidence="22" type="primary">SEC31A</name>
</gene>
<evidence type="ECO:0000256" key="7">
    <source>
        <dbReference type="ARBA" id="ARBA00022737"/>
    </source>
</evidence>
<feature type="region of interest" description="Disordered" evidence="19">
    <location>
        <begin position="750"/>
        <end position="811"/>
    </location>
</feature>
<evidence type="ECO:0000256" key="15">
    <source>
        <dbReference type="ARBA" id="ARBA00041470"/>
    </source>
</evidence>
<feature type="compositionally biased region" description="Polar residues" evidence="19">
    <location>
        <begin position="878"/>
        <end position="889"/>
    </location>
</feature>
<dbReference type="InterPro" id="IPR040251">
    <property type="entry name" value="SEC31-like"/>
</dbReference>
<evidence type="ECO:0000313" key="22">
    <source>
        <dbReference type="RefSeq" id="XP_010844234.1"/>
    </source>
</evidence>
<evidence type="ECO:0000256" key="12">
    <source>
        <dbReference type="ARBA" id="ARBA00023329"/>
    </source>
</evidence>
<dbReference type="Gene3D" id="1.25.40.1030">
    <property type="match status" value="1"/>
</dbReference>
<dbReference type="GO" id="GO:0030127">
    <property type="term" value="C:COPII vesicle coat"/>
    <property type="evidence" value="ECO:0007669"/>
    <property type="project" value="TreeGrafter"/>
</dbReference>
<keyword evidence="7" id="KW-0677">Repeat</keyword>
<dbReference type="GeneID" id="104992919"/>
<dbReference type="GO" id="GO:0005198">
    <property type="term" value="F:structural molecule activity"/>
    <property type="evidence" value="ECO:0007669"/>
    <property type="project" value="TreeGrafter"/>
</dbReference>
<evidence type="ECO:0000256" key="17">
    <source>
        <dbReference type="ARBA" id="ARBA00062896"/>
    </source>
</evidence>
<name>A0A6P3HY81_BISBB</name>
<comment type="similarity">
    <text evidence="3">Belongs to the WD repeat SEC31 family.</text>
</comment>
<accession>A0A6P3HY81</accession>
<dbReference type="PROSITE" id="PS50082">
    <property type="entry name" value="WD_REPEATS_2"/>
    <property type="match status" value="1"/>
</dbReference>
<organism evidence="21 22">
    <name type="scientific">Bison bison bison</name>
    <name type="common">North American plains bison</name>
    <dbReference type="NCBI Taxonomy" id="43346"/>
    <lineage>
        <taxon>Eukaryota</taxon>
        <taxon>Metazoa</taxon>
        <taxon>Chordata</taxon>
        <taxon>Craniata</taxon>
        <taxon>Vertebrata</taxon>
        <taxon>Euteleostomi</taxon>
        <taxon>Mammalia</taxon>
        <taxon>Eutheria</taxon>
        <taxon>Laurasiatheria</taxon>
        <taxon>Artiodactyla</taxon>
        <taxon>Ruminantia</taxon>
        <taxon>Pecora</taxon>
        <taxon>Bovidae</taxon>
        <taxon>Bovinae</taxon>
        <taxon>Bison</taxon>
    </lineage>
</organism>
<keyword evidence="21" id="KW-1185">Reference proteome</keyword>
<dbReference type="GO" id="GO:0005789">
    <property type="term" value="C:endoplasmic reticulum membrane"/>
    <property type="evidence" value="ECO:0007669"/>
    <property type="project" value="UniProtKB-SubCell"/>
</dbReference>
<dbReference type="GO" id="GO:0007029">
    <property type="term" value="P:endoplasmic reticulum organization"/>
    <property type="evidence" value="ECO:0007669"/>
    <property type="project" value="TreeGrafter"/>
</dbReference>
<feature type="repeat" description="WD" evidence="18">
    <location>
        <begin position="118"/>
        <end position="160"/>
    </location>
</feature>